<comment type="subcellular location">
    <subcellularLocation>
        <location evidence="6">Plastid</location>
        <location evidence="6">Chloroplast</location>
    </subcellularLocation>
</comment>
<keyword evidence="1 6" id="KW-0436">Ligase</keyword>
<evidence type="ECO:0000256" key="3">
    <source>
        <dbReference type="ARBA" id="ARBA00022741"/>
    </source>
</evidence>
<dbReference type="InterPro" id="IPR011063">
    <property type="entry name" value="TilS/TtcA_N"/>
</dbReference>
<dbReference type="InterPro" id="IPR012094">
    <property type="entry name" value="tRNA_Ile_lys_synt"/>
</dbReference>
<proteinExistence type="inferred from homology"/>
<evidence type="ECO:0000256" key="6">
    <source>
        <dbReference type="HAMAP-Rule" id="MF_01161"/>
    </source>
</evidence>
<dbReference type="InterPro" id="IPR014729">
    <property type="entry name" value="Rossmann-like_a/b/a_fold"/>
</dbReference>
<feature type="binding site" evidence="6">
    <location>
        <begin position="30"/>
        <end position="35"/>
    </location>
    <ligand>
        <name>ATP</name>
        <dbReference type="ChEBI" id="CHEBI:30616"/>
    </ligand>
</feature>
<dbReference type="AlphaFoldDB" id="A0A1Z1MEB4"/>
<dbReference type="GO" id="GO:0005524">
    <property type="term" value="F:ATP binding"/>
    <property type="evidence" value="ECO:0007669"/>
    <property type="project" value="UniProtKB-UniRule"/>
</dbReference>
<dbReference type="PANTHER" id="PTHR43033">
    <property type="entry name" value="TRNA(ILE)-LYSIDINE SYNTHASE-RELATED"/>
    <property type="match status" value="1"/>
</dbReference>
<dbReference type="InterPro" id="IPR012795">
    <property type="entry name" value="tRNA_Ile_lys_synt_N"/>
</dbReference>
<dbReference type="GeneID" id="33357335"/>
<keyword evidence="2 6" id="KW-0819">tRNA processing</keyword>
<evidence type="ECO:0000256" key="4">
    <source>
        <dbReference type="ARBA" id="ARBA00022840"/>
    </source>
</evidence>
<accession>A0A1Z1MEB4</accession>
<dbReference type="EC" id="6.3.4.19" evidence="6"/>
<name>A0A1Z1MEB4_9FLOR</name>
<keyword evidence="3 6" id="KW-0547">Nucleotide-binding</keyword>
<gene>
    <name evidence="6 8" type="primary">tilS</name>
</gene>
<dbReference type="EMBL" id="MF101432">
    <property type="protein sequence ID" value="ARW64306.1"/>
    <property type="molecule type" value="Genomic_DNA"/>
</dbReference>
<dbReference type="Pfam" id="PF01171">
    <property type="entry name" value="ATP_bind_3"/>
    <property type="match status" value="1"/>
</dbReference>
<keyword evidence="8" id="KW-0934">Plastid</keyword>
<dbReference type="CDD" id="cd01992">
    <property type="entry name" value="TilS_N"/>
    <property type="match status" value="1"/>
</dbReference>
<keyword evidence="8" id="KW-0150">Chloroplast</keyword>
<dbReference type="Gene3D" id="3.40.50.620">
    <property type="entry name" value="HUPs"/>
    <property type="match status" value="1"/>
</dbReference>
<evidence type="ECO:0000313" key="8">
    <source>
        <dbReference type="EMBL" id="ARW64306.1"/>
    </source>
</evidence>
<dbReference type="GO" id="GO:0006400">
    <property type="term" value="P:tRNA modification"/>
    <property type="evidence" value="ECO:0007669"/>
    <property type="project" value="UniProtKB-UniRule"/>
</dbReference>
<dbReference type="PANTHER" id="PTHR43033:SF1">
    <property type="entry name" value="TRNA(ILE)-LYSIDINE SYNTHASE-RELATED"/>
    <property type="match status" value="1"/>
</dbReference>
<geneLocation type="chloroplast" evidence="8"/>
<dbReference type="NCBIfam" id="TIGR02432">
    <property type="entry name" value="lysidine_TilS_N"/>
    <property type="match status" value="1"/>
</dbReference>
<sequence>MSCITITKLVKLIKNFINKIKGHSILVAISGGQDSIFLINLLAHLNYEHRIKLSYIYVDHQWKKNSNIQIEHLINYLTIKKKNIIVYQINQVIQSEHECRKQRYQIINQHAVRYKYQIIITGHNSTDKVETFFQNISRKAGVEGISSLVVNNHINNNIFLLRPLLNLNKENIYKLCKKLNLPIWSDSTNYIYSLNRNRIRYELVPYLRNFFNTKIEENLIYSITNHYYENEYIKQNATKVYLANKHKLKIAINYRNLSRQHIILQIKAIQIFYLNNLQIKLKYEIVKKIIHSYRNILSRTIIIFEDKNYLHILNKQWLYIETNNK</sequence>
<evidence type="ECO:0000256" key="2">
    <source>
        <dbReference type="ARBA" id="ARBA00022694"/>
    </source>
</evidence>
<evidence type="ECO:0000259" key="7">
    <source>
        <dbReference type="Pfam" id="PF01171"/>
    </source>
</evidence>
<dbReference type="GO" id="GO:0009507">
    <property type="term" value="C:chloroplast"/>
    <property type="evidence" value="ECO:0007669"/>
    <property type="project" value="UniProtKB-SubCell"/>
</dbReference>
<dbReference type="RefSeq" id="YP_009395326.1">
    <property type="nucleotide sequence ID" value="NC_035277.1"/>
</dbReference>
<dbReference type="GO" id="GO:0032267">
    <property type="term" value="F:tRNA(Ile)-lysidine synthase activity"/>
    <property type="evidence" value="ECO:0007669"/>
    <property type="project" value="UniProtKB-EC"/>
</dbReference>
<dbReference type="SUPFAM" id="SSF52402">
    <property type="entry name" value="Adenine nucleotide alpha hydrolases-like"/>
    <property type="match status" value="1"/>
</dbReference>
<evidence type="ECO:0000256" key="1">
    <source>
        <dbReference type="ARBA" id="ARBA00022598"/>
    </source>
</evidence>
<comment type="domain">
    <text evidence="6">The N-terminal region contains the highly conserved SGGXDS motif, predicted to be a P-loop motif involved in ATP binding.</text>
</comment>
<dbReference type="HAMAP" id="MF_01161">
    <property type="entry name" value="tRNA_Ile_lys_synt"/>
    <property type="match status" value="1"/>
</dbReference>
<keyword evidence="4 6" id="KW-0067">ATP-binding</keyword>
<protein>
    <recommendedName>
        <fullName evidence="6">tRNA(Ile)-lysidine synthase, chloroplastic</fullName>
        <ecNumber evidence="6">6.3.4.19</ecNumber>
    </recommendedName>
    <alternativeName>
        <fullName evidence="6">tRNA(Ile)-2-lysyl-cytidine synthase</fullName>
    </alternativeName>
    <alternativeName>
        <fullName evidence="6">tRNA(Ile)-lysidine synthetase</fullName>
    </alternativeName>
</protein>
<reference evidence="8" key="1">
    <citation type="journal article" date="2017" name="J. Phycol.">
        <title>Analysis of chloroplast genomes and a supermatrix inform reclassification of the Rhodomelaceae (Rhodophyta).</title>
        <authorList>
            <person name="Diaz-Tapia P."/>
            <person name="Maggs C.A."/>
            <person name="West J.A."/>
            <person name="Verbruggen H."/>
        </authorList>
    </citation>
    <scope>NUCLEOTIDE SEQUENCE</scope>
    <source>
        <strain evidence="8">PD763</strain>
    </source>
</reference>
<comment type="function">
    <text evidence="6">Ligates lysine onto the cytidine present at position 34 of the AUA codon-specific tRNA(Ile) that contains the anticodon CAU, in an ATP-dependent manner. Cytidine is converted to lysidine, thus changing the amino acid specificity of the tRNA from methionine to isoleucine.</text>
</comment>
<comment type="catalytic activity">
    <reaction evidence="5 6">
        <text>cytidine(34) in tRNA(Ile2) + L-lysine + ATP = lysidine(34) in tRNA(Ile2) + AMP + diphosphate + H(+)</text>
        <dbReference type="Rhea" id="RHEA:43744"/>
        <dbReference type="Rhea" id="RHEA-COMP:10625"/>
        <dbReference type="Rhea" id="RHEA-COMP:10670"/>
        <dbReference type="ChEBI" id="CHEBI:15378"/>
        <dbReference type="ChEBI" id="CHEBI:30616"/>
        <dbReference type="ChEBI" id="CHEBI:32551"/>
        <dbReference type="ChEBI" id="CHEBI:33019"/>
        <dbReference type="ChEBI" id="CHEBI:82748"/>
        <dbReference type="ChEBI" id="CHEBI:83665"/>
        <dbReference type="ChEBI" id="CHEBI:456215"/>
        <dbReference type="EC" id="6.3.4.19"/>
    </reaction>
</comment>
<feature type="domain" description="tRNA(Ile)-lysidine/2-thiocytidine synthase N-terminal" evidence="7">
    <location>
        <begin position="25"/>
        <end position="201"/>
    </location>
</feature>
<organism evidence="8">
    <name type="scientific">Polysiphonia infestans</name>
    <dbReference type="NCBI Taxonomy" id="2006978"/>
    <lineage>
        <taxon>Eukaryota</taxon>
        <taxon>Rhodophyta</taxon>
        <taxon>Florideophyceae</taxon>
        <taxon>Rhodymeniophycidae</taxon>
        <taxon>Ceramiales</taxon>
        <taxon>Rhodomelaceae</taxon>
        <taxon>Polysiphonioideae</taxon>
        <taxon>Polysiphonia</taxon>
    </lineage>
</organism>
<comment type="similarity">
    <text evidence="6">Belongs to the tRNA(Ile)-lysidine synthase family.</text>
</comment>
<evidence type="ECO:0000256" key="5">
    <source>
        <dbReference type="ARBA" id="ARBA00048539"/>
    </source>
</evidence>